<evidence type="ECO:0000259" key="3">
    <source>
        <dbReference type="Pfam" id="PF07992"/>
    </source>
</evidence>
<dbReference type="Gene3D" id="3.50.50.60">
    <property type="entry name" value="FAD/NAD(P)-binding domain"/>
    <property type="match status" value="2"/>
</dbReference>
<dbReference type="PRINTS" id="PR00368">
    <property type="entry name" value="FADPNR"/>
</dbReference>
<keyword evidence="5" id="KW-1185">Reference proteome</keyword>
<keyword evidence="2" id="KW-0560">Oxidoreductase</keyword>
<dbReference type="KEGG" id="cthi:THC_0866"/>
<name>A0A0U5AMJ2_9BACT</name>
<dbReference type="InterPro" id="IPR036188">
    <property type="entry name" value="FAD/NAD-bd_sf"/>
</dbReference>
<dbReference type="EMBL" id="AP014945">
    <property type="protein sequence ID" value="BAU23252.1"/>
    <property type="molecule type" value="Genomic_DNA"/>
</dbReference>
<dbReference type="AlphaFoldDB" id="A0A0U5AMJ2"/>
<dbReference type="GO" id="GO:0016491">
    <property type="term" value="F:oxidoreductase activity"/>
    <property type="evidence" value="ECO:0007669"/>
    <property type="project" value="UniProtKB-KW"/>
</dbReference>
<feature type="domain" description="FAD/NAD(P)-binding" evidence="3">
    <location>
        <begin position="4"/>
        <end position="282"/>
    </location>
</feature>
<evidence type="ECO:0000313" key="4">
    <source>
        <dbReference type="EMBL" id="BAU23252.1"/>
    </source>
</evidence>
<dbReference type="SUPFAM" id="SSF51905">
    <property type="entry name" value="FAD/NAD(P)-binding domain"/>
    <property type="match status" value="1"/>
</dbReference>
<keyword evidence="1" id="KW-0285">Flavoprotein</keyword>
<dbReference type="InterPro" id="IPR050097">
    <property type="entry name" value="Ferredoxin-NADP_redctase_2"/>
</dbReference>
<dbReference type="InterPro" id="IPR023753">
    <property type="entry name" value="FAD/NAD-binding_dom"/>
</dbReference>
<dbReference type="RefSeq" id="WP_068513831.1">
    <property type="nucleotide sequence ID" value="NZ_AP014945.1"/>
</dbReference>
<evidence type="ECO:0000256" key="1">
    <source>
        <dbReference type="ARBA" id="ARBA00022630"/>
    </source>
</evidence>
<dbReference type="Proteomes" id="UP000068196">
    <property type="component" value="Chromosome"/>
</dbReference>
<dbReference type="PRINTS" id="PR00469">
    <property type="entry name" value="PNDRDTASEII"/>
</dbReference>
<dbReference type="OrthoDB" id="9806179at2"/>
<evidence type="ECO:0000313" key="5">
    <source>
        <dbReference type="Proteomes" id="UP000068196"/>
    </source>
</evidence>
<dbReference type="PATRIC" id="fig|1653476.3.peg.897"/>
<reference evidence="5" key="2">
    <citation type="journal article" date="2016" name="Int. J. Syst. Evol. Microbiol.">
        <title>Caldimicrobium thiodismutans sp. nov., a sulfur-disproportionating bacterium isolated from a hot spring.</title>
        <authorList>
            <person name="Kojima H."/>
            <person name="Umezawa K."/>
            <person name="Fukui M."/>
        </authorList>
    </citation>
    <scope>NUCLEOTIDE SEQUENCE [LARGE SCALE GENOMIC DNA]</scope>
    <source>
        <strain evidence="5">TF1</strain>
    </source>
</reference>
<dbReference type="STRING" id="1653476.THC_0866"/>
<organism evidence="4 5">
    <name type="scientific">Caldimicrobium thiodismutans</name>
    <dbReference type="NCBI Taxonomy" id="1653476"/>
    <lineage>
        <taxon>Bacteria</taxon>
        <taxon>Pseudomonadati</taxon>
        <taxon>Thermodesulfobacteriota</taxon>
        <taxon>Thermodesulfobacteria</taxon>
        <taxon>Thermodesulfobacteriales</taxon>
        <taxon>Thermodesulfobacteriaceae</taxon>
        <taxon>Caldimicrobium</taxon>
    </lineage>
</organism>
<accession>A0A0U5AMJ2</accession>
<dbReference type="PANTHER" id="PTHR48105">
    <property type="entry name" value="THIOREDOXIN REDUCTASE 1-RELATED-RELATED"/>
    <property type="match status" value="1"/>
</dbReference>
<protein>
    <submittedName>
        <fullName evidence="4">Thioredoxin reductase</fullName>
    </submittedName>
</protein>
<sequence length="299" mass="32847">MKEYEIIIIGAGPAGLQAGIHSARRRHSVLILGKPEASALFSAHIENYFGFKEKIDGKELLYAGITQAQKFGAEILDEDAVKLELLEDRTFLVETERGKKFKALALILAIGVKRKKKIFKREDQYVGKGLSYCVDCDAWFYRGKRVAVIGDGSAGIHGAKTLTQFAEKVYFIPLKELEGLDEELKDFPVEIIQEKPFEILGEEEVKGLVFEGNKSIEVDGIFIEIGAKGALELIAPLGVELDPETFSYVRVDRKMQTSVEGIFACGDLTGPPLQLAKAVGEGCIAGLSASDFLKSKKET</sequence>
<proteinExistence type="predicted"/>
<dbReference type="Pfam" id="PF07992">
    <property type="entry name" value="Pyr_redox_2"/>
    <property type="match status" value="1"/>
</dbReference>
<reference evidence="4 5" key="1">
    <citation type="journal article" date="2016" name="Int. J. Syst. Evol. Microbiol.">
        <title>Caldimicrobium thiodismutans sp. nov., a sulfur-disproportionating bacterium isolated from a hot spring, and emended description of the genus Caldimicrobium.</title>
        <authorList>
            <person name="Kojima H."/>
            <person name="Umezawa K."/>
            <person name="Fukui M."/>
        </authorList>
    </citation>
    <scope>NUCLEOTIDE SEQUENCE [LARGE SCALE GENOMIC DNA]</scope>
    <source>
        <strain evidence="4 5">TF1</strain>
    </source>
</reference>
<evidence type="ECO:0000256" key="2">
    <source>
        <dbReference type="ARBA" id="ARBA00023002"/>
    </source>
</evidence>
<gene>
    <name evidence="4" type="ORF">THC_0866</name>
</gene>